<dbReference type="Pfam" id="PF01541">
    <property type="entry name" value="GIY-YIG"/>
    <property type="match status" value="1"/>
</dbReference>
<feature type="domain" description="GIY-YIG" evidence="2">
    <location>
        <begin position="188"/>
        <end position="264"/>
    </location>
</feature>
<dbReference type="InterPro" id="IPR035901">
    <property type="entry name" value="GIY-YIG_endonuc_sf"/>
</dbReference>
<protein>
    <submittedName>
        <fullName evidence="3">GIY-YIG nuclease superfamily protein</fullName>
    </submittedName>
</protein>
<dbReference type="PROSITE" id="PS50164">
    <property type="entry name" value="GIY_YIG"/>
    <property type="match status" value="1"/>
</dbReference>
<dbReference type="PANTHER" id="PTHR34477">
    <property type="entry name" value="UPF0213 PROTEIN YHBQ"/>
    <property type="match status" value="1"/>
</dbReference>
<evidence type="ECO:0000313" key="4">
    <source>
        <dbReference type="Proteomes" id="UP000320421"/>
    </source>
</evidence>
<dbReference type="CDD" id="cd10456">
    <property type="entry name" value="GIY-YIG_UPF0213"/>
    <property type="match status" value="1"/>
</dbReference>
<dbReference type="SUPFAM" id="SSF82771">
    <property type="entry name" value="GIY-YIG endonuclease"/>
    <property type="match status" value="1"/>
</dbReference>
<reference evidence="3 4" key="1">
    <citation type="submission" date="2019-02" db="EMBL/GenBank/DDBJ databases">
        <title>Deep-cultivation of Planctomycetes and their phenomic and genomic characterization uncovers novel biology.</title>
        <authorList>
            <person name="Wiegand S."/>
            <person name="Jogler M."/>
            <person name="Boedeker C."/>
            <person name="Pinto D."/>
            <person name="Vollmers J."/>
            <person name="Rivas-Marin E."/>
            <person name="Kohn T."/>
            <person name="Peeters S.H."/>
            <person name="Heuer A."/>
            <person name="Rast P."/>
            <person name="Oberbeckmann S."/>
            <person name="Bunk B."/>
            <person name="Jeske O."/>
            <person name="Meyerdierks A."/>
            <person name="Storesund J.E."/>
            <person name="Kallscheuer N."/>
            <person name="Luecker S."/>
            <person name="Lage O.M."/>
            <person name="Pohl T."/>
            <person name="Merkel B.J."/>
            <person name="Hornburger P."/>
            <person name="Mueller R.-W."/>
            <person name="Bruemmer F."/>
            <person name="Labrenz M."/>
            <person name="Spormann A.M."/>
            <person name="Op den Camp H."/>
            <person name="Overmann J."/>
            <person name="Amann R."/>
            <person name="Jetten M.S.M."/>
            <person name="Mascher T."/>
            <person name="Medema M.H."/>
            <person name="Devos D.P."/>
            <person name="Kaster A.-K."/>
            <person name="Ovreas L."/>
            <person name="Rohde M."/>
            <person name="Galperin M.Y."/>
            <person name="Jogler C."/>
        </authorList>
    </citation>
    <scope>NUCLEOTIDE SEQUENCE [LARGE SCALE GENOMIC DNA]</scope>
    <source>
        <strain evidence="3 4">HG66A1</strain>
    </source>
</reference>
<gene>
    <name evidence="3" type="ORF">HG66A1_16430</name>
</gene>
<proteinExistence type="inferred from homology"/>
<name>A0A517PKH2_9PLAN</name>
<dbReference type="RefSeq" id="WP_232106775.1">
    <property type="nucleotide sequence ID" value="NZ_CP036266.1"/>
</dbReference>
<evidence type="ECO:0000313" key="3">
    <source>
        <dbReference type="EMBL" id="QDT19875.1"/>
    </source>
</evidence>
<dbReference type="Pfam" id="PF22016">
    <property type="entry name" value="DUF6933"/>
    <property type="match status" value="1"/>
</dbReference>
<dbReference type="InterPro" id="IPR053864">
    <property type="entry name" value="DUF6933"/>
</dbReference>
<accession>A0A517PKH2</accession>
<comment type="similarity">
    <text evidence="1">Belongs to the UPF0213 family.</text>
</comment>
<dbReference type="PANTHER" id="PTHR34477:SF1">
    <property type="entry name" value="UPF0213 PROTEIN YHBQ"/>
    <property type="match status" value="1"/>
</dbReference>
<dbReference type="AlphaFoldDB" id="A0A517PKH2"/>
<organism evidence="3 4">
    <name type="scientific">Gimesia chilikensis</name>
    <dbReference type="NCBI Taxonomy" id="2605989"/>
    <lineage>
        <taxon>Bacteria</taxon>
        <taxon>Pseudomonadati</taxon>
        <taxon>Planctomycetota</taxon>
        <taxon>Planctomycetia</taxon>
        <taxon>Planctomycetales</taxon>
        <taxon>Planctomycetaceae</taxon>
        <taxon>Gimesia</taxon>
    </lineage>
</organism>
<evidence type="ECO:0000256" key="1">
    <source>
        <dbReference type="ARBA" id="ARBA00007435"/>
    </source>
</evidence>
<dbReference type="EMBL" id="CP036266">
    <property type="protein sequence ID" value="QDT19875.1"/>
    <property type="molecule type" value="Genomic_DNA"/>
</dbReference>
<sequence length="269" mass="30975">MIFRLSQRLKQKIKIGTLNASPLDRNPFGDWSCHIFPANRRQYILLCNTKSLYSCVMPAKGITNQKVFAEKAVDCIRDFTADDANQWAFRKFIAPEFKTVQFGKALNRSVTSSMNQLIEYAQDLLIVDAMSPHEVGFKLNDFLLSAIAAKKSDGYGTPNDAFRRMVDSKNQEEVESDLREDETLEKITRWFVYILRCADDSLDTGITTDLRRRCEQHNAGTASRYTRSRLPVTMVYHETQENRSMALKRELEIKAMPRRAKESLIKSLK</sequence>
<dbReference type="InterPro" id="IPR000305">
    <property type="entry name" value="GIY-YIG_endonuc"/>
</dbReference>
<dbReference type="Gene3D" id="3.40.1440.10">
    <property type="entry name" value="GIY-YIG endonuclease"/>
    <property type="match status" value="1"/>
</dbReference>
<dbReference type="InterPro" id="IPR050190">
    <property type="entry name" value="UPF0213_domain"/>
</dbReference>
<keyword evidence="4" id="KW-1185">Reference proteome</keyword>
<dbReference type="Proteomes" id="UP000320421">
    <property type="component" value="Chromosome"/>
</dbReference>
<evidence type="ECO:0000259" key="2">
    <source>
        <dbReference type="PROSITE" id="PS50164"/>
    </source>
</evidence>